<proteinExistence type="predicted"/>
<protein>
    <submittedName>
        <fullName evidence="1">Uncharacterized protein</fullName>
    </submittedName>
</protein>
<evidence type="ECO:0000313" key="1">
    <source>
        <dbReference type="EMBL" id="KAF2204710.1"/>
    </source>
</evidence>
<evidence type="ECO:0000313" key="2">
    <source>
        <dbReference type="Proteomes" id="UP000799536"/>
    </source>
</evidence>
<keyword evidence="2" id="KW-1185">Reference proteome</keyword>
<dbReference type="SUPFAM" id="SSF49830">
    <property type="entry name" value="ENV polyprotein, receptor-binding domain"/>
    <property type="match status" value="1"/>
</dbReference>
<name>A0A9P4N2E8_9PLEO</name>
<dbReference type="AlphaFoldDB" id="A0A9P4N2E8"/>
<gene>
    <name evidence="1" type="ORF">GQ43DRAFT_437684</name>
</gene>
<dbReference type="InterPro" id="IPR008981">
    <property type="entry name" value="FMuLV_rcpt-bd"/>
</dbReference>
<sequence length="68" mass="7454">MQLQRIIGPFTILLERSSGGGHSGGGHSVPVPKARKRALYCQRWGCTTNGYGLWNTLKQWKGVLEAKG</sequence>
<comment type="caution">
    <text evidence="1">The sequence shown here is derived from an EMBL/GenBank/DDBJ whole genome shotgun (WGS) entry which is preliminary data.</text>
</comment>
<organism evidence="1 2">
    <name type="scientific">Delitschia confertaspora ATCC 74209</name>
    <dbReference type="NCBI Taxonomy" id="1513339"/>
    <lineage>
        <taxon>Eukaryota</taxon>
        <taxon>Fungi</taxon>
        <taxon>Dikarya</taxon>
        <taxon>Ascomycota</taxon>
        <taxon>Pezizomycotina</taxon>
        <taxon>Dothideomycetes</taxon>
        <taxon>Pleosporomycetidae</taxon>
        <taxon>Pleosporales</taxon>
        <taxon>Delitschiaceae</taxon>
        <taxon>Delitschia</taxon>
    </lineage>
</organism>
<reference evidence="1" key="1">
    <citation type="journal article" date="2020" name="Stud. Mycol.">
        <title>101 Dothideomycetes genomes: a test case for predicting lifestyles and emergence of pathogens.</title>
        <authorList>
            <person name="Haridas S."/>
            <person name="Albert R."/>
            <person name="Binder M."/>
            <person name="Bloem J."/>
            <person name="Labutti K."/>
            <person name="Salamov A."/>
            <person name="Andreopoulos B."/>
            <person name="Baker S."/>
            <person name="Barry K."/>
            <person name="Bills G."/>
            <person name="Bluhm B."/>
            <person name="Cannon C."/>
            <person name="Castanera R."/>
            <person name="Culley D."/>
            <person name="Daum C."/>
            <person name="Ezra D."/>
            <person name="Gonzalez J."/>
            <person name="Henrissat B."/>
            <person name="Kuo A."/>
            <person name="Liang C."/>
            <person name="Lipzen A."/>
            <person name="Lutzoni F."/>
            <person name="Magnuson J."/>
            <person name="Mondo S."/>
            <person name="Nolan M."/>
            <person name="Ohm R."/>
            <person name="Pangilinan J."/>
            <person name="Park H.-J."/>
            <person name="Ramirez L."/>
            <person name="Alfaro M."/>
            <person name="Sun H."/>
            <person name="Tritt A."/>
            <person name="Yoshinaga Y."/>
            <person name="Zwiers L.-H."/>
            <person name="Turgeon B."/>
            <person name="Goodwin S."/>
            <person name="Spatafora J."/>
            <person name="Crous P."/>
            <person name="Grigoriev I."/>
        </authorList>
    </citation>
    <scope>NUCLEOTIDE SEQUENCE</scope>
    <source>
        <strain evidence="1">ATCC 74209</strain>
    </source>
</reference>
<dbReference type="EMBL" id="ML993870">
    <property type="protein sequence ID" value="KAF2204710.1"/>
    <property type="molecule type" value="Genomic_DNA"/>
</dbReference>
<accession>A0A9P4N2E8</accession>
<dbReference type="Proteomes" id="UP000799536">
    <property type="component" value="Unassembled WGS sequence"/>
</dbReference>